<protein>
    <recommendedName>
        <fullName evidence="2">Endonuclease/exonuclease/phosphatase domain-containing protein</fullName>
    </recommendedName>
</protein>
<gene>
    <name evidence="1" type="ORF">CBRE1094_LOCUS31973</name>
</gene>
<name>A0A7S2I847_9EUKA</name>
<sequence>MAPVPQRLPGTLQLMSWNVAAINNNPFEYWLTHGDPDYAKLMEDVEKFVEAPGDLDVPVKEVFTPSMYDSLSKLMTEQGWDGEAACTAAWEKLSERKIISEFLKDAELGNKRLMSMPDRFSNTIDVEGGGSVFRPSVISSFSGDMGSLDAWWSCWTNFFFTTKIDLPGKGKRLPCSLLKKIPRAKYPALTEEEEAMSQRLQTVCLAVFDAILVHMLTQLSPGGKWLALKRQILQALVSDKESKLIAIFKGPYATTDLFFLQEVRTEQVTSVLPAALGDKYVVVGPPITSKANQNSCMLLSKACFDPASITDLTKEAMALQPSNGAQAADGDLVVVSATDLSGQKLLLASFHGDTDGLATATVLAAVHALATTRPEEALIFGLDANTYVKAKPGKQAGAAEFIADFKVKGYGSNYGDKPLVECLTTSNARTYLQPQLQKACKASDKQAKGDFNPKDYLLFSAAKFELIESGKDNTGQRAYTEGMVVPTFDWPSDHGCIFATLKLVAPVAV</sequence>
<proteinExistence type="predicted"/>
<dbReference type="AlphaFoldDB" id="A0A7S2I847"/>
<organism evidence="1">
    <name type="scientific">Haptolina brevifila</name>
    <dbReference type="NCBI Taxonomy" id="156173"/>
    <lineage>
        <taxon>Eukaryota</taxon>
        <taxon>Haptista</taxon>
        <taxon>Haptophyta</taxon>
        <taxon>Prymnesiophyceae</taxon>
        <taxon>Prymnesiales</taxon>
        <taxon>Prymnesiaceae</taxon>
        <taxon>Haptolina</taxon>
    </lineage>
</organism>
<dbReference type="EMBL" id="HBGU01058817">
    <property type="protein sequence ID" value="CAD9511720.1"/>
    <property type="molecule type" value="Transcribed_RNA"/>
</dbReference>
<evidence type="ECO:0000313" key="1">
    <source>
        <dbReference type="EMBL" id="CAD9511720.1"/>
    </source>
</evidence>
<evidence type="ECO:0008006" key="2">
    <source>
        <dbReference type="Google" id="ProtNLM"/>
    </source>
</evidence>
<accession>A0A7S2I847</accession>
<reference evidence="1" key="1">
    <citation type="submission" date="2021-01" db="EMBL/GenBank/DDBJ databases">
        <authorList>
            <person name="Corre E."/>
            <person name="Pelletier E."/>
            <person name="Niang G."/>
            <person name="Scheremetjew M."/>
            <person name="Finn R."/>
            <person name="Kale V."/>
            <person name="Holt S."/>
            <person name="Cochrane G."/>
            <person name="Meng A."/>
            <person name="Brown T."/>
            <person name="Cohen L."/>
        </authorList>
    </citation>
    <scope>NUCLEOTIDE SEQUENCE</scope>
    <source>
        <strain evidence="1">UTEX LB 985</strain>
    </source>
</reference>